<evidence type="ECO:0000313" key="1">
    <source>
        <dbReference type="EMBL" id="PSV00525.1"/>
    </source>
</evidence>
<dbReference type="EMBL" id="PYNF01000003">
    <property type="protein sequence ID" value="PSV00525.1"/>
    <property type="molecule type" value="Genomic_DNA"/>
</dbReference>
<organism evidence="1 2">
    <name type="scientific">Photobacterium kishitanii</name>
    <dbReference type="NCBI Taxonomy" id="318456"/>
    <lineage>
        <taxon>Bacteria</taxon>
        <taxon>Pseudomonadati</taxon>
        <taxon>Pseudomonadota</taxon>
        <taxon>Gammaproteobacteria</taxon>
        <taxon>Vibrionales</taxon>
        <taxon>Vibrionaceae</taxon>
        <taxon>Photobacterium</taxon>
    </lineage>
</organism>
<accession>A0A2T3KLD2</accession>
<evidence type="ECO:0000313" key="2">
    <source>
        <dbReference type="Proteomes" id="UP000241426"/>
    </source>
</evidence>
<dbReference type="AlphaFoldDB" id="A0A2T3KLD2"/>
<gene>
    <name evidence="1" type="ORF">C9J27_05165</name>
</gene>
<reference evidence="1 2" key="1">
    <citation type="submission" date="2018-01" db="EMBL/GenBank/DDBJ databases">
        <title>Whole genome sequencing of Histamine producing bacteria.</title>
        <authorList>
            <person name="Butler K."/>
        </authorList>
    </citation>
    <scope>NUCLEOTIDE SEQUENCE [LARGE SCALE GENOMIC DNA]</scope>
    <source>
        <strain evidence="1 2">FS-7.2</strain>
    </source>
</reference>
<comment type="caution">
    <text evidence="1">The sequence shown here is derived from an EMBL/GenBank/DDBJ whole genome shotgun (WGS) entry which is preliminary data.</text>
</comment>
<name>A0A2T3KLD2_9GAMM</name>
<dbReference type="Proteomes" id="UP000241426">
    <property type="component" value="Unassembled WGS sequence"/>
</dbReference>
<sequence>MINNNDLQQFAMRKLKKASAVKYNGVLWITHENMPVGGGDYKNSLDSYSDILNYTVGLAMTWISGDMASLSASDIFDKFDAYPSVFENVEIKDDGTYTENRKSEPDLYPVAEAYISDDVRVLSYVYGIFAIVTKDKTIVFRCD</sequence>
<proteinExistence type="predicted"/>
<protein>
    <submittedName>
        <fullName evidence="1">Uncharacterized protein</fullName>
    </submittedName>
</protein>
<dbReference type="RefSeq" id="WP_107289155.1">
    <property type="nucleotide sequence ID" value="NZ_PYNF01000003.1"/>
</dbReference>